<organism evidence="1 2">
    <name type="scientific">Leifsonia kafniensis</name>
    <dbReference type="NCBI Taxonomy" id="475957"/>
    <lineage>
        <taxon>Bacteria</taxon>
        <taxon>Bacillati</taxon>
        <taxon>Actinomycetota</taxon>
        <taxon>Actinomycetes</taxon>
        <taxon>Micrococcales</taxon>
        <taxon>Microbacteriaceae</taxon>
        <taxon>Leifsonia</taxon>
    </lineage>
</organism>
<sequence>MTRVQSELGSAGVGHDEIEWHREVLELGQQFIQKIGVVHVEHDSDASGSVRSVEGMRPLRRNARSKLSGTPCYPVFKRRRVGCGDGRGGRFCQCSRKYAETAAQDALETTK</sequence>
<reference evidence="2" key="1">
    <citation type="journal article" date="2019" name="Int. J. Syst. Evol. Microbiol.">
        <title>The Global Catalogue of Microorganisms (GCM) 10K type strain sequencing project: providing services to taxonomists for standard genome sequencing and annotation.</title>
        <authorList>
            <consortium name="The Broad Institute Genomics Platform"/>
            <consortium name="The Broad Institute Genome Sequencing Center for Infectious Disease"/>
            <person name="Wu L."/>
            <person name="Ma J."/>
        </authorList>
    </citation>
    <scope>NUCLEOTIDE SEQUENCE [LARGE SCALE GENOMIC DNA]</scope>
    <source>
        <strain evidence="2">JCM 17021</strain>
    </source>
</reference>
<gene>
    <name evidence="1" type="ORF">GCM10022381_16360</name>
</gene>
<dbReference type="Proteomes" id="UP001501803">
    <property type="component" value="Unassembled WGS sequence"/>
</dbReference>
<keyword evidence="2" id="KW-1185">Reference proteome</keyword>
<comment type="caution">
    <text evidence="1">The sequence shown here is derived from an EMBL/GenBank/DDBJ whole genome shotgun (WGS) entry which is preliminary data.</text>
</comment>
<evidence type="ECO:0000313" key="2">
    <source>
        <dbReference type="Proteomes" id="UP001501803"/>
    </source>
</evidence>
<name>A0ABP7KEJ2_9MICO</name>
<dbReference type="EMBL" id="BAABCN010000003">
    <property type="protein sequence ID" value="GAA3874274.1"/>
    <property type="molecule type" value="Genomic_DNA"/>
</dbReference>
<proteinExistence type="predicted"/>
<accession>A0ABP7KEJ2</accession>
<protein>
    <submittedName>
        <fullName evidence="1">Uncharacterized protein</fullName>
    </submittedName>
</protein>
<evidence type="ECO:0000313" key="1">
    <source>
        <dbReference type="EMBL" id="GAA3874274.1"/>
    </source>
</evidence>